<accession>A0A0B2QTY1</accession>
<protein>
    <submittedName>
        <fullName evidence="2">Uncharacterized protein</fullName>
    </submittedName>
</protein>
<proteinExistence type="predicted"/>
<name>A0A0B2QTY1_GLYSO</name>
<dbReference type="EMBL" id="KN656270">
    <property type="protein sequence ID" value="KHN23539.1"/>
    <property type="molecule type" value="Genomic_DNA"/>
</dbReference>
<organism evidence="2">
    <name type="scientific">Glycine soja</name>
    <name type="common">Wild soybean</name>
    <dbReference type="NCBI Taxonomy" id="3848"/>
    <lineage>
        <taxon>Eukaryota</taxon>
        <taxon>Viridiplantae</taxon>
        <taxon>Streptophyta</taxon>
        <taxon>Embryophyta</taxon>
        <taxon>Tracheophyta</taxon>
        <taxon>Spermatophyta</taxon>
        <taxon>Magnoliopsida</taxon>
        <taxon>eudicotyledons</taxon>
        <taxon>Gunneridae</taxon>
        <taxon>Pentapetalae</taxon>
        <taxon>rosids</taxon>
        <taxon>fabids</taxon>
        <taxon>Fabales</taxon>
        <taxon>Fabaceae</taxon>
        <taxon>Papilionoideae</taxon>
        <taxon>50 kb inversion clade</taxon>
        <taxon>NPAAA clade</taxon>
        <taxon>indigoferoid/millettioid clade</taxon>
        <taxon>Phaseoleae</taxon>
        <taxon>Glycine</taxon>
        <taxon>Glycine subgen. Soja</taxon>
    </lineage>
</organism>
<evidence type="ECO:0000313" key="2">
    <source>
        <dbReference type="EMBL" id="KHN23539.1"/>
    </source>
</evidence>
<feature type="chain" id="PRO_5005170112" evidence="1">
    <location>
        <begin position="22"/>
        <end position="73"/>
    </location>
</feature>
<gene>
    <name evidence="2" type="ORF">glysoja_029828</name>
</gene>
<sequence length="73" mass="8380">MISPSTFLAHLRLQLLLRNLGVDIQIDYTKENFEELAEKSDVVYISDLSLNLVKIRPKSHSLYKSTSLKNFSP</sequence>
<dbReference type="Proteomes" id="UP000053555">
    <property type="component" value="Unassembled WGS sequence"/>
</dbReference>
<keyword evidence="1" id="KW-0732">Signal</keyword>
<reference evidence="2" key="1">
    <citation type="submission" date="2014-07" db="EMBL/GenBank/DDBJ databases">
        <title>Identification of a novel salt tolerance gene in wild soybean by whole-genome sequencing.</title>
        <authorList>
            <person name="Lam H.-M."/>
            <person name="Qi X."/>
            <person name="Li M.-W."/>
            <person name="Liu X."/>
            <person name="Xie M."/>
            <person name="Ni M."/>
            <person name="Xu X."/>
        </authorList>
    </citation>
    <scope>NUCLEOTIDE SEQUENCE [LARGE SCALE GENOMIC DNA]</scope>
    <source>
        <tissue evidence="2">Root</tissue>
    </source>
</reference>
<feature type="signal peptide" evidence="1">
    <location>
        <begin position="1"/>
        <end position="21"/>
    </location>
</feature>
<evidence type="ECO:0000256" key="1">
    <source>
        <dbReference type="SAM" id="SignalP"/>
    </source>
</evidence>
<dbReference type="AlphaFoldDB" id="A0A0B2QTY1"/>